<keyword evidence="1" id="KW-0812">Transmembrane</keyword>
<comment type="caution">
    <text evidence="2">The sequence shown here is derived from an EMBL/GenBank/DDBJ whole genome shotgun (WGS) entry which is preliminary data.</text>
</comment>
<dbReference type="Proteomes" id="UP001239626">
    <property type="component" value="Unassembled WGS sequence"/>
</dbReference>
<gene>
    <name evidence="2" type="ORF">J2X26_000908</name>
</gene>
<evidence type="ECO:0000313" key="2">
    <source>
        <dbReference type="EMBL" id="MDQ0372611.1"/>
    </source>
</evidence>
<dbReference type="RefSeq" id="WP_307490194.1">
    <property type="nucleotide sequence ID" value="NZ_JAUSVB010000001.1"/>
</dbReference>
<name>A0ABU0EBI1_9CELL</name>
<sequence length="109" mass="12003">MVSFWRADPSIAPDEVHGRAFEAWLRAGYPLLAVTAVLLWLVDEQWPDRASPAPWFAMLFFGLCSGALHLRLSLQVTRRATTPARVVAGWPTELALLVPCTAIAVAIFS</sequence>
<organism evidence="2 3">
    <name type="scientific">Cellulomonas humilata</name>
    <dbReference type="NCBI Taxonomy" id="144055"/>
    <lineage>
        <taxon>Bacteria</taxon>
        <taxon>Bacillati</taxon>
        <taxon>Actinomycetota</taxon>
        <taxon>Actinomycetes</taxon>
        <taxon>Micrococcales</taxon>
        <taxon>Cellulomonadaceae</taxon>
        <taxon>Cellulomonas</taxon>
    </lineage>
</organism>
<evidence type="ECO:0000256" key="1">
    <source>
        <dbReference type="SAM" id="Phobius"/>
    </source>
</evidence>
<feature type="transmembrane region" description="Helical" evidence="1">
    <location>
        <begin position="23"/>
        <end position="42"/>
    </location>
</feature>
<evidence type="ECO:0000313" key="3">
    <source>
        <dbReference type="Proteomes" id="UP001239626"/>
    </source>
</evidence>
<reference evidence="2 3" key="1">
    <citation type="submission" date="2023-07" db="EMBL/GenBank/DDBJ databases">
        <title>Sorghum-associated microbial communities from plants grown in Nebraska, USA.</title>
        <authorList>
            <person name="Schachtman D."/>
        </authorList>
    </citation>
    <scope>NUCLEOTIDE SEQUENCE [LARGE SCALE GENOMIC DNA]</scope>
    <source>
        <strain evidence="2 3">BE332</strain>
    </source>
</reference>
<protein>
    <recommendedName>
        <fullName evidence="4">DUF202 domain-containing protein</fullName>
    </recommendedName>
</protein>
<accession>A0ABU0EBI1</accession>
<proteinExistence type="predicted"/>
<feature type="transmembrane region" description="Helical" evidence="1">
    <location>
        <begin position="86"/>
        <end position="108"/>
    </location>
</feature>
<keyword evidence="1" id="KW-0472">Membrane</keyword>
<keyword evidence="1" id="KW-1133">Transmembrane helix</keyword>
<dbReference type="EMBL" id="JAUSVB010000001">
    <property type="protein sequence ID" value="MDQ0372611.1"/>
    <property type="molecule type" value="Genomic_DNA"/>
</dbReference>
<feature type="transmembrane region" description="Helical" evidence="1">
    <location>
        <begin position="54"/>
        <end position="74"/>
    </location>
</feature>
<evidence type="ECO:0008006" key="4">
    <source>
        <dbReference type="Google" id="ProtNLM"/>
    </source>
</evidence>
<keyword evidence="3" id="KW-1185">Reference proteome</keyword>